<evidence type="ECO:0000256" key="1">
    <source>
        <dbReference type="ARBA" id="ARBA00022723"/>
    </source>
</evidence>
<keyword evidence="1 5" id="KW-0479">Metal-binding</keyword>
<accession>A0A086JT61</accession>
<sequence>MSLQSSPCKNPSRGPIKCGRYLQARLTKTRLCKYITERGSCEAGSACAYAHSEAELVPRPDLRKTKLCYAFLANRCKLGDACSYAHTSQELREVQRLVLPLDESEADTIEPNFCSPYVEYVTPPNSPSPYRAKKAQTTQRVDSTANVQGPIQNSVADSTDYTPPKTLFIPLPKHGDQTETRKEHTKQVEEVVGGESTPETPLLSDHPQVAAALQQNCLNDEKGLIWPHFAKLQSFFHAENQPAWTQSTPTPHVDRSFVTCNAAPAQARHLVPVQASPASPGAYLPLAPAGSLSTSPYFPQNPSQICPIMVPFWNQFINNTVHSSPGVLCTPAFQMQHPRSQYPQNGAFC</sequence>
<feature type="compositionally biased region" description="Polar residues" evidence="6">
    <location>
        <begin position="135"/>
        <end position="161"/>
    </location>
</feature>
<dbReference type="PROSITE" id="PS50103">
    <property type="entry name" value="ZF_C3H1"/>
    <property type="match status" value="2"/>
</dbReference>
<feature type="compositionally biased region" description="Basic and acidic residues" evidence="6">
    <location>
        <begin position="173"/>
        <end position="189"/>
    </location>
</feature>
<dbReference type="InterPro" id="IPR036855">
    <property type="entry name" value="Znf_CCCH_sf"/>
</dbReference>
<dbReference type="InterPro" id="IPR000571">
    <property type="entry name" value="Znf_CCCH"/>
</dbReference>
<dbReference type="VEuPathDB" id="ToxoDB:TGP89_294785"/>
<dbReference type="PANTHER" id="PTHR12547">
    <property type="entry name" value="CCCH ZINC FINGER/TIS11-RELATED"/>
    <property type="match status" value="1"/>
</dbReference>
<evidence type="ECO:0000256" key="4">
    <source>
        <dbReference type="ARBA" id="ARBA00022833"/>
    </source>
</evidence>
<evidence type="ECO:0000256" key="6">
    <source>
        <dbReference type="SAM" id="MobiDB-lite"/>
    </source>
</evidence>
<proteinExistence type="predicted"/>
<gene>
    <name evidence="8" type="ORF">TGP89_294785</name>
</gene>
<dbReference type="GO" id="GO:0003729">
    <property type="term" value="F:mRNA binding"/>
    <property type="evidence" value="ECO:0007669"/>
    <property type="project" value="InterPro"/>
</dbReference>
<dbReference type="EMBL" id="AEYI02001604">
    <property type="protein sequence ID" value="KFG35329.1"/>
    <property type="molecule type" value="Genomic_DNA"/>
</dbReference>
<evidence type="ECO:0000313" key="9">
    <source>
        <dbReference type="Proteomes" id="UP000028828"/>
    </source>
</evidence>
<organism evidence="8 9">
    <name type="scientific">Toxoplasma gondii p89</name>
    <dbReference type="NCBI Taxonomy" id="943119"/>
    <lineage>
        <taxon>Eukaryota</taxon>
        <taxon>Sar</taxon>
        <taxon>Alveolata</taxon>
        <taxon>Apicomplexa</taxon>
        <taxon>Conoidasida</taxon>
        <taxon>Coccidia</taxon>
        <taxon>Eucoccidiorida</taxon>
        <taxon>Eimeriorina</taxon>
        <taxon>Sarcocystidae</taxon>
        <taxon>Toxoplasma</taxon>
    </lineage>
</organism>
<dbReference type="Proteomes" id="UP000028828">
    <property type="component" value="Unassembled WGS sequence"/>
</dbReference>
<feature type="zinc finger region" description="C3H1-type" evidence="5">
    <location>
        <begin position="26"/>
        <end position="54"/>
    </location>
</feature>
<feature type="domain" description="C3H1-type" evidence="7">
    <location>
        <begin position="26"/>
        <end position="54"/>
    </location>
</feature>
<feature type="domain" description="C3H1-type" evidence="7">
    <location>
        <begin position="62"/>
        <end position="89"/>
    </location>
</feature>
<dbReference type="AlphaFoldDB" id="A0A086JT61"/>
<dbReference type="SUPFAM" id="SSF90229">
    <property type="entry name" value="CCCH zinc finger"/>
    <property type="match status" value="2"/>
</dbReference>
<evidence type="ECO:0000259" key="7">
    <source>
        <dbReference type="PROSITE" id="PS50103"/>
    </source>
</evidence>
<keyword evidence="4 5" id="KW-0862">Zinc</keyword>
<dbReference type="SMART" id="SM00356">
    <property type="entry name" value="ZnF_C3H1"/>
    <property type="match status" value="2"/>
</dbReference>
<dbReference type="OrthoDB" id="430732at2759"/>
<dbReference type="Gene3D" id="4.10.1000.10">
    <property type="entry name" value="Zinc finger, CCCH-type"/>
    <property type="match status" value="2"/>
</dbReference>
<evidence type="ECO:0000256" key="2">
    <source>
        <dbReference type="ARBA" id="ARBA00022737"/>
    </source>
</evidence>
<dbReference type="InterPro" id="IPR045877">
    <property type="entry name" value="ZFP36-like"/>
</dbReference>
<protein>
    <submittedName>
        <fullName evidence="8">Zinc finger (CCCH type) motif-containing protein</fullName>
    </submittedName>
</protein>
<dbReference type="GO" id="GO:0008270">
    <property type="term" value="F:zinc ion binding"/>
    <property type="evidence" value="ECO:0007669"/>
    <property type="project" value="UniProtKB-KW"/>
</dbReference>
<feature type="region of interest" description="Disordered" evidence="6">
    <location>
        <begin position="125"/>
        <end position="203"/>
    </location>
</feature>
<comment type="caution">
    <text evidence="8">The sequence shown here is derived from an EMBL/GenBank/DDBJ whole genome shotgun (WGS) entry which is preliminary data.</text>
</comment>
<evidence type="ECO:0000313" key="8">
    <source>
        <dbReference type="EMBL" id="KFG35329.1"/>
    </source>
</evidence>
<feature type="zinc finger region" description="C3H1-type" evidence="5">
    <location>
        <begin position="62"/>
        <end position="89"/>
    </location>
</feature>
<keyword evidence="3 5" id="KW-0863">Zinc-finger</keyword>
<reference evidence="8 9" key="1">
    <citation type="submission" date="2014-03" db="EMBL/GenBank/DDBJ databases">
        <authorList>
            <person name="Sibley D."/>
            <person name="Venepally P."/>
            <person name="Karamycheva S."/>
            <person name="Hadjithomas M."/>
            <person name="Khan A."/>
            <person name="Brunk B."/>
            <person name="Roos D."/>
            <person name="Caler E."/>
            <person name="Lorenzi H."/>
        </authorList>
    </citation>
    <scope>NUCLEOTIDE SEQUENCE [LARGE SCALE GENOMIC DNA]</scope>
    <source>
        <strain evidence="9">p89</strain>
    </source>
</reference>
<evidence type="ECO:0000256" key="3">
    <source>
        <dbReference type="ARBA" id="ARBA00022771"/>
    </source>
</evidence>
<name>A0A086JT61_TOXGO</name>
<evidence type="ECO:0000256" key="5">
    <source>
        <dbReference type="PROSITE-ProRule" id="PRU00723"/>
    </source>
</evidence>
<keyword evidence="2" id="KW-0677">Repeat</keyword>